<keyword evidence="1" id="KW-0812">Transmembrane</keyword>
<gene>
    <name evidence="2" type="ORF">GSI_04955</name>
</gene>
<feature type="transmembrane region" description="Helical" evidence="1">
    <location>
        <begin position="158"/>
        <end position="179"/>
    </location>
</feature>
<feature type="transmembrane region" description="Helical" evidence="1">
    <location>
        <begin position="117"/>
        <end position="137"/>
    </location>
</feature>
<protein>
    <submittedName>
        <fullName evidence="2">Uncharacterized protein</fullName>
    </submittedName>
</protein>
<dbReference type="OrthoDB" id="2802907at2759"/>
<organism evidence="2 3">
    <name type="scientific">Ganoderma sinense ZZ0214-1</name>
    <dbReference type="NCBI Taxonomy" id="1077348"/>
    <lineage>
        <taxon>Eukaryota</taxon>
        <taxon>Fungi</taxon>
        <taxon>Dikarya</taxon>
        <taxon>Basidiomycota</taxon>
        <taxon>Agaricomycotina</taxon>
        <taxon>Agaricomycetes</taxon>
        <taxon>Polyporales</taxon>
        <taxon>Polyporaceae</taxon>
        <taxon>Ganoderma</taxon>
    </lineage>
</organism>
<comment type="caution">
    <text evidence="2">The sequence shown here is derived from an EMBL/GenBank/DDBJ whole genome shotgun (WGS) entry which is preliminary data.</text>
</comment>
<sequence>MSDLLIVNQADVSLRSHPLRANSCRANLWLQITTGVLAMMAFGAFSALRAYALSNRNMWLTAVIFLLAIPPSAMAISVRLQRLDVAVPHAFHEVCFPLSILFEHTNRLMITPSSINVVWRVSQFAAELLVISITWWYTYRSYRIRKGIKLGKTISSLLIYNGSLYFLFLATLYILGIIVNTTSILGAVGDATSNLGMFYDPIAAILTCRFMLSLRRFDSTISSPTYFATGSRLRGQAASTMLQFAAPASDTLPAFIASFAHPVYVDSSFADHDALVDDDDRSEWREMDAVARSPDSEGTVLSESGF</sequence>
<name>A0A2G8SGZ3_9APHY</name>
<dbReference type="EMBL" id="AYKW01000009">
    <property type="protein sequence ID" value="PIL32838.1"/>
    <property type="molecule type" value="Genomic_DNA"/>
</dbReference>
<evidence type="ECO:0000313" key="2">
    <source>
        <dbReference type="EMBL" id="PIL32838.1"/>
    </source>
</evidence>
<feature type="transmembrane region" description="Helical" evidence="1">
    <location>
        <begin position="28"/>
        <end position="51"/>
    </location>
</feature>
<accession>A0A2G8SGZ3</accession>
<dbReference type="AlphaFoldDB" id="A0A2G8SGZ3"/>
<evidence type="ECO:0000256" key="1">
    <source>
        <dbReference type="SAM" id="Phobius"/>
    </source>
</evidence>
<keyword evidence="1" id="KW-0472">Membrane</keyword>
<keyword evidence="3" id="KW-1185">Reference proteome</keyword>
<dbReference type="Proteomes" id="UP000230002">
    <property type="component" value="Unassembled WGS sequence"/>
</dbReference>
<proteinExistence type="predicted"/>
<feature type="transmembrane region" description="Helical" evidence="1">
    <location>
        <begin position="191"/>
        <end position="212"/>
    </location>
</feature>
<keyword evidence="1" id="KW-1133">Transmembrane helix</keyword>
<reference evidence="2 3" key="1">
    <citation type="journal article" date="2015" name="Sci. Rep.">
        <title>Chromosome-level genome map provides insights into diverse defense mechanisms in the medicinal fungus Ganoderma sinense.</title>
        <authorList>
            <person name="Zhu Y."/>
            <person name="Xu J."/>
            <person name="Sun C."/>
            <person name="Zhou S."/>
            <person name="Xu H."/>
            <person name="Nelson D.R."/>
            <person name="Qian J."/>
            <person name="Song J."/>
            <person name="Luo H."/>
            <person name="Xiang L."/>
            <person name="Li Y."/>
            <person name="Xu Z."/>
            <person name="Ji A."/>
            <person name="Wang L."/>
            <person name="Lu S."/>
            <person name="Hayward A."/>
            <person name="Sun W."/>
            <person name="Li X."/>
            <person name="Schwartz D.C."/>
            <person name="Wang Y."/>
            <person name="Chen S."/>
        </authorList>
    </citation>
    <scope>NUCLEOTIDE SEQUENCE [LARGE SCALE GENOMIC DNA]</scope>
    <source>
        <strain evidence="2 3">ZZ0214-1</strain>
    </source>
</reference>
<feature type="transmembrane region" description="Helical" evidence="1">
    <location>
        <begin position="58"/>
        <end position="78"/>
    </location>
</feature>
<evidence type="ECO:0000313" key="3">
    <source>
        <dbReference type="Proteomes" id="UP000230002"/>
    </source>
</evidence>